<name>A0A9D4IIM3_DREPO</name>
<evidence type="ECO:0000313" key="2">
    <source>
        <dbReference type="EMBL" id="KAH3773947.1"/>
    </source>
</evidence>
<dbReference type="EMBL" id="JAIWYP010000009">
    <property type="protein sequence ID" value="KAH3773947.1"/>
    <property type="molecule type" value="Genomic_DNA"/>
</dbReference>
<feature type="region of interest" description="Disordered" evidence="1">
    <location>
        <begin position="65"/>
        <end position="88"/>
    </location>
</feature>
<dbReference type="AlphaFoldDB" id="A0A9D4IIM3"/>
<comment type="caution">
    <text evidence="2">The sequence shown here is derived from an EMBL/GenBank/DDBJ whole genome shotgun (WGS) entry which is preliminary data.</text>
</comment>
<evidence type="ECO:0000313" key="3">
    <source>
        <dbReference type="Proteomes" id="UP000828390"/>
    </source>
</evidence>
<sequence>MEGGLFRLSENSKGVCSAYAKLARGFLPRMQTMKGGFFRPAVFSEGGFFRRGFLPYTHQQIPRHHAEACRGDEMRSASADRRGYSATR</sequence>
<reference evidence="2" key="2">
    <citation type="submission" date="2020-11" db="EMBL/GenBank/DDBJ databases">
        <authorList>
            <person name="McCartney M.A."/>
            <person name="Auch B."/>
            <person name="Kono T."/>
            <person name="Mallez S."/>
            <person name="Becker A."/>
            <person name="Gohl D.M."/>
            <person name="Silverstein K.A.T."/>
            <person name="Koren S."/>
            <person name="Bechman K.B."/>
            <person name="Herman A."/>
            <person name="Abrahante J.E."/>
            <person name="Garbe J."/>
        </authorList>
    </citation>
    <scope>NUCLEOTIDE SEQUENCE</scope>
    <source>
        <strain evidence="2">Duluth1</strain>
        <tissue evidence="2">Whole animal</tissue>
    </source>
</reference>
<reference evidence="2" key="1">
    <citation type="journal article" date="2019" name="bioRxiv">
        <title>The Genome of the Zebra Mussel, Dreissena polymorpha: A Resource for Invasive Species Research.</title>
        <authorList>
            <person name="McCartney M.A."/>
            <person name="Auch B."/>
            <person name="Kono T."/>
            <person name="Mallez S."/>
            <person name="Zhang Y."/>
            <person name="Obille A."/>
            <person name="Becker A."/>
            <person name="Abrahante J.E."/>
            <person name="Garbe J."/>
            <person name="Badalamenti J.P."/>
            <person name="Herman A."/>
            <person name="Mangelson H."/>
            <person name="Liachko I."/>
            <person name="Sullivan S."/>
            <person name="Sone E.D."/>
            <person name="Koren S."/>
            <person name="Silverstein K.A.T."/>
            <person name="Beckman K.B."/>
            <person name="Gohl D.M."/>
        </authorList>
    </citation>
    <scope>NUCLEOTIDE SEQUENCE</scope>
    <source>
        <strain evidence="2">Duluth1</strain>
        <tissue evidence="2">Whole animal</tissue>
    </source>
</reference>
<gene>
    <name evidence="2" type="ORF">DPMN_175318</name>
</gene>
<proteinExistence type="predicted"/>
<keyword evidence="3" id="KW-1185">Reference proteome</keyword>
<evidence type="ECO:0000256" key="1">
    <source>
        <dbReference type="SAM" id="MobiDB-lite"/>
    </source>
</evidence>
<organism evidence="2 3">
    <name type="scientific">Dreissena polymorpha</name>
    <name type="common">Zebra mussel</name>
    <name type="synonym">Mytilus polymorpha</name>
    <dbReference type="NCBI Taxonomy" id="45954"/>
    <lineage>
        <taxon>Eukaryota</taxon>
        <taxon>Metazoa</taxon>
        <taxon>Spiralia</taxon>
        <taxon>Lophotrochozoa</taxon>
        <taxon>Mollusca</taxon>
        <taxon>Bivalvia</taxon>
        <taxon>Autobranchia</taxon>
        <taxon>Heteroconchia</taxon>
        <taxon>Euheterodonta</taxon>
        <taxon>Imparidentia</taxon>
        <taxon>Neoheterodontei</taxon>
        <taxon>Myida</taxon>
        <taxon>Dreissenoidea</taxon>
        <taxon>Dreissenidae</taxon>
        <taxon>Dreissena</taxon>
    </lineage>
</organism>
<accession>A0A9D4IIM3</accession>
<dbReference type="Proteomes" id="UP000828390">
    <property type="component" value="Unassembled WGS sequence"/>
</dbReference>
<protein>
    <submittedName>
        <fullName evidence="2">Uncharacterized protein</fullName>
    </submittedName>
</protein>